<accession>A0A9N9HIU0</accession>
<dbReference type="InterPro" id="IPR000626">
    <property type="entry name" value="Ubiquitin-like_dom"/>
</dbReference>
<dbReference type="OrthoDB" id="419317at2759"/>
<dbReference type="InterPro" id="IPR029071">
    <property type="entry name" value="Ubiquitin-like_domsf"/>
</dbReference>
<evidence type="ECO:0000259" key="1">
    <source>
        <dbReference type="PROSITE" id="PS50053"/>
    </source>
</evidence>
<dbReference type="AlphaFoldDB" id="A0A9N9HIU0"/>
<protein>
    <submittedName>
        <fullName evidence="2">2527_t:CDS:1</fullName>
    </submittedName>
</protein>
<dbReference type="InterPro" id="IPR019956">
    <property type="entry name" value="Ubiquitin_dom"/>
</dbReference>
<gene>
    <name evidence="2" type="ORF">AMORRO_LOCUS11828</name>
</gene>
<evidence type="ECO:0000313" key="2">
    <source>
        <dbReference type="EMBL" id="CAG8695401.1"/>
    </source>
</evidence>
<dbReference type="PROSITE" id="PS50053">
    <property type="entry name" value="UBIQUITIN_2"/>
    <property type="match status" value="1"/>
</dbReference>
<organism evidence="2 3">
    <name type="scientific">Acaulospora morrowiae</name>
    <dbReference type="NCBI Taxonomy" id="94023"/>
    <lineage>
        <taxon>Eukaryota</taxon>
        <taxon>Fungi</taxon>
        <taxon>Fungi incertae sedis</taxon>
        <taxon>Mucoromycota</taxon>
        <taxon>Glomeromycotina</taxon>
        <taxon>Glomeromycetes</taxon>
        <taxon>Diversisporales</taxon>
        <taxon>Acaulosporaceae</taxon>
        <taxon>Acaulospora</taxon>
    </lineage>
</organism>
<feature type="non-terminal residue" evidence="2">
    <location>
        <position position="276"/>
    </location>
</feature>
<dbReference type="SUPFAM" id="SSF54236">
    <property type="entry name" value="Ubiquitin-like"/>
    <property type="match status" value="1"/>
</dbReference>
<reference evidence="2" key="1">
    <citation type="submission" date="2021-06" db="EMBL/GenBank/DDBJ databases">
        <authorList>
            <person name="Kallberg Y."/>
            <person name="Tangrot J."/>
            <person name="Rosling A."/>
        </authorList>
    </citation>
    <scope>NUCLEOTIDE SEQUENCE</scope>
    <source>
        <strain evidence="2">CL551</strain>
    </source>
</reference>
<dbReference type="Gene3D" id="3.10.20.90">
    <property type="entry name" value="Phosphatidylinositol 3-kinase Catalytic Subunit, Chain A, domain 1"/>
    <property type="match status" value="1"/>
</dbReference>
<evidence type="ECO:0000313" key="3">
    <source>
        <dbReference type="Proteomes" id="UP000789342"/>
    </source>
</evidence>
<dbReference type="Proteomes" id="UP000789342">
    <property type="component" value="Unassembled WGS sequence"/>
</dbReference>
<sequence>MGFQIFVRGLKGETTTYNDITPQTRIKKIKKMVEEKIGIKASEQRLIFAGKQLEDQNTVGHYNITGMSTLHLVIRLPGGEKRYGPNDDVELTNEPDMITFEDDLDDLRAKMPCGHAIGPKSLTDYCRSLVSEGKFQFFCPYIYPTNNVRCNVEWKYDDIRRLGLLTDDERKYFEFKISESYSFRVLGVRECPQICSKMRGAKEFAFCWYCLHEVKDSSCNNNFCEGVYSRLSILKNAVTKEMYLEYRRFAHVLNVVQLSNMTGTANICHVLAVNNS</sequence>
<dbReference type="EMBL" id="CAJVPV010015981">
    <property type="protein sequence ID" value="CAG8695401.1"/>
    <property type="molecule type" value="Genomic_DNA"/>
</dbReference>
<keyword evidence="3" id="KW-1185">Reference proteome</keyword>
<comment type="caution">
    <text evidence="2">The sequence shown here is derived from an EMBL/GenBank/DDBJ whole genome shotgun (WGS) entry which is preliminary data.</text>
</comment>
<dbReference type="SMART" id="SM00213">
    <property type="entry name" value="UBQ"/>
    <property type="match status" value="1"/>
</dbReference>
<feature type="domain" description="Ubiquitin-like" evidence="1">
    <location>
        <begin position="3"/>
        <end position="79"/>
    </location>
</feature>
<dbReference type="Pfam" id="PF00240">
    <property type="entry name" value="ubiquitin"/>
    <property type="match status" value="1"/>
</dbReference>
<dbReference type="PANTHER" id="PTHR10666">
    <property type="entry name" value="UBIQUITIN"/>
    <property type="match status" value="1"/>
</dbReference>
<dbReference type="InterPro" id="IPR050158">
    <property type="entry name" value="Ubiquitin_ubiquitin-like"/>
</dbReference>
<dbReference type="PRINTS" id="PR00348">
    <property type="entry name" value="UBIQUITIN"/>
</dbReference>
<name>A0A9N9HIU0_9GLOM</name>
<proteinExistence type="predicted"/>